<keyword evidence="6 9" id="KW-0812">Transmembrane</keyword>
<evidence type="ECO:0000256" key="8">
    <source>
        <dbReference type="ARBA" id="ARBA00023136"/>
    </source>
</evidence>
<sequence>MDLSAHLLLILGACALDALLGDPVYRLHPIRVLGAWTLLWERWLFRLGLDGHVGGILLWIATVGGALVAWWAVRAVLGLLHPWLAFGWDLFIAYSLLCARDLLNQGRLVLRALEGVHPQDLALARRELQKLVSRETEHLPRAGIVRATIESLSENLTDGVLTPLWALCLFGLPGLILVKVVSNLDSMVGYKNARYRHFGWAGARSDDLVHWLPARLSVLVIGLAAALLRQHPQLVLPAAKTYHAMLPSPNSGWSEAACAGALRVRLVGPIWHAGQRVNEAYMGDPDWPAELDGEDLRRALRLMLVACLIALVIGLALAPLPVLMP</sequence>
<keyword evidence="4 9" id="KW-1003">Cell membrane</keyword>
<dbReference type="PANTHER" id="PTHR34308:SF1">
    <property type="entry name" value="COBALAMIN BIOSYNTHESIS PROTEIN CBIB"/>
    <property type="match status" value="1"/>
</dbReference>
<evidence type="ECO:0000256" key="1">
    <source>
        <dbReference type="ARBA" id="ARBA00004651"/>
    </source>
</evidence>
<feature type="transmembrane region" description="Helical" evidence="9">
    <location>
        <begin position="160"/>
        <end position="181"/>
    </location>
</feature>
<keyword evidence="11" id="KW-1185">Reference proteome</keyword>
<evidence type="ECO:0000256" key="6">
    <source>
        <dbReference type="ARBA" id="ARBA00022692"/>
    </source>
</evidence>
<keyword evidence="7 9" id="KW-1133">Transmembrane helix</keyword>
<dbReference type="RefSeq" id="WP_201247068.1">
    <property type="nucleotide sequence ID" value="NZ_NHSF01000082.1"/>
</dbReference>
<keyword evidence="5 9" id="KW-0169">Cobalamin biosynthesis</keyword>
<evidence type="ECO:0000313" key="11">
    <source>
        <dbReference type="Proteomes" id="UP001296967"/>
    </source>
</evidence>
<comment type="function">
    <text evidence="9">Converts cobyric acid to cobinamide by the addition of aminopropanol on the F carboxylic group.</text>
</comment>
<keyword evidence="8 9" id="KW-0472">Membrane</keyword>
<dbReference type="NCBIfam" id="TIGR00380">
    <property type="entry name" value="cobal_cbiB"/>
    <property type="match status" value="1"/>
</dbReference>
<dbReference type="PANTHER" id="PTHR34308">
    <property type="entry name" value="COBALAMIN BIOSYNTHESIS PROTEIN CBIB"/>
    <property type="match status" value="1"/>
</dbReference>
<gene>
    <name evidence="9" type="primary">cobD</name>
    <name evidence="10" type="ORF">CCR82_17215</name>
</gene>
<accession>A0AAJ0UKW1</accession>
<proteinExistence type="inferred from homology"/>
<dbReference type="InterPro" id="IPR004485">
    <property type="entry name" value="Cobalamin_biosynth_CobD/CbiB"/>
</dbReference>
<dbReference type="HAMAP" id="MF_00024">
    <property type="entry name" value="CobD_CbiB"/>
    <property type="match status" value="1"/>
</dbReference>
<evidence type="ECO:0000256" key="4">
    <source>
        <dbReference type="ARBA" id="ARBA00022475"/>
    </source>
</evidence>
<reference evidence="10" key="1">
    <citation type="submission" date="2017-05" db="EMBL/GenBank/DDBJ databases">
        <authorList>
            <person name="Imhoff J.F."/>
            <person name="Rahn T."/>
            <person name="Kuenzel S."/>
            <person name="Neulinger S.C."/>
        </authorList>
    </citation>
    <scope>NUCLEOTIDE SEQUENCE</scope>
    <source>
        <strain evidence="10">DSM 4395</strain>
    </source>
</reference>
<evidence type="ECO:0000256" key="2">
    <source>
        <dbReference type="ARBA" id="ARBA00004953"/>
    </source>
</evidence>
<dbReference type="GO" id="GO:0005886">
    <property type="term" value="C:plasma membrane"/>
    <property type="evidence" value="ECO:0007669"/>
    <property type="project" value="UniProtKB-SubCell"/>
</dbReference>
<protein>
    <recommendedName>
        <fullName evidence="9">Cobalamin biosynthesis protein CobD</fullName>
    </recommendedName>
</protein>
<comment type="pathway">
    <text evidence="2 9">Cofactor biosynthesis; adenosylcobalamin biosynthesis.</text>
</comment>
<evidence type="ECO:0000256" key="5">
    <source>
        <dbReference type="ARBA" id="ARBA00022573"/>
    </source>
</evidence>
<evidence type="ECO:0000256" key="9">
    <source>
        <dbReference type="HAMAP-Rule" id="MF_00024"/>
    </source>
</evidence>
<evidence type="ECO:0000256" key="3">
    <source>
        <dbReference type="ARBA" id="ARBA00006263"/>
    </source>
</evidence>
<dbReference type="GO" id="GO:0015420">
    <property type="term" value="F:ABC-type vitamin B12 transporter activity"/>
    <property type="evidence" value="ECO:0007669"/>
    <property type="project" value="UniProtKB-UniRule"/>
</dbReference>
<evidence type="ECO:0000313" key="10">
    <source>
        <dbReference type="EMBL" id="MBK5932225.1"/>
    </source>
</evidence>
<organism evidence="10 11">
    <name type="scientific">Halochromatium salexigens</name>
    <name type="common">Chromatium salexigens</name>
    <dbReference type="NCBI Taxonomy" id="49447"/>
    <lineage>
        <taxon>Bacteria</taxon>
        <taxon>Pseudomonadati</taxon>
        <taxon>Pseudomonadota</taxon>
        <taxon>Gammaproteobacteria</taxon>
        <taxon>Chromatiales</taxon>
        <taxon>Chromatiaceae</taxon>
        <taxon>Halochromatium</taxon>
    </lineage>
</organism>
<comment type="subcellular location">
    <subcellularLocation>
        <location evidence="1 9">Cell membrane</location>
        <topology evidence="1 9">Multi-pass membrane protein</topology>
    </subcellularLocation>
</comment>
<dbReference type="AlphaFoldDB" id="A0AAJ0UKW1"/>
<dbReference type="GO" id="GO:0009236">
    <property type="term" value="P:cobalamin biosynthetic process"/>
    <property type="evidence" value="ECO:0007669"/>
    <property type="project" value="UniProtKB-UniRule"/>
</dbReference>
<comment type="caution">
    <text evidence="10">The sequence shown here is derived from an EMBL/GenBank/DDBJ whole genome shotgun (WGS) entry which is preliminary data.</text>
</comment>
<evidence type="ECO:0000256" key="7">
    <source>
        <dbReference type="ARBA" id="ARBA00022989"/>
    </source>
</evidence>
<comment type="similarity">
    <text evidence="3 9">Belongs to the CobD/CbiB family.</text>
</comment>
<feature type="transmembrane region" description="Helical" evidence="9">
    <location>
        <begin position="83"/>
        <end position="103"/>
    </location>
</feature>
<dbReference type="Pfam" id="PF03186">
    <property type="entry name" value="CobD_Cbib"/>
    <property type="match status" value="1"/>
</dbReference>
<comment type="caution">
    <text evidence="9">Lacks conserved residue(s) required for the propagation of feature annotation.</text>
</comment>
<reference evidence="10" key="2">
    <citation type="journal article" date="2020" name="Microorganisms">
        <title>Osmotic Adaptation and Compatible Solute Biosynthesis of Phototrophic Bacteria as Revealed from Genome Analyses.</title>
        <authorList>
            <person name="Imhoff J.F."/>
            <person name="Rahn T."/>
            <person name="Kunzel S."/>
            <person name="Keller A."/>
            <person name="Neulinger S.C."/>
        </authorList>
    </citation>
    <scope>NUCLEOTIDE SEQUENCE</scope>
    <source>
        <strain evidence="10">DSM 4395</strain>
    </source>
</reference>
<feature type="transmembrane region" description="Helical" evidence="9">
    <location>
        <begin position="56"/>
        <end position="77"/>
    </location>
</feature>
<dbReference type="Proteomes" id="UP001296967">
    <property type="component" value="Unassembled WGS sequence"/>
</dbReference>
<dbReference type="EMBL" id="NHSF01000082">
    <property type="protein sequence ID" value="MBK5932225.1"/>
    <property type="molecule type" value="Genomic_DNA"/>
</dbReference>
<dbReference type="GO" id="GO:0048472">
    <property type="term" value="F:threonine-phosphate decarboxylase activity"/>
    <property type="evidence" value="ECO:0007669"/>
    <property type="project" value="InterPro"/>
</dbReference>
<feature type="transmembrane region" description="Helical" evidence="9">
    <location>
        <begin position="302"/>
        <end position="324"/>
    </location>
</feature>
<name>A0AAJ0UKW1_HALSE</name>